<evidence type="ECO:0000313" key="2">
    <source>
        <dbReference type="Proteomes" id="UP000597444"/>
    </source>
</evidence>
<gene>
    <name evidence="1" type="ORF">KSF_070080</name>
</gene>
<name>A0A8J3IU71_9CHLR</name>
<dbReference type="AlphaFoldDB" id="A0A8J3IU71"/>
<reference evidence="1" key="1">
    <citation type="submission" date="2020-10" db="EMBL/GenBank/DDBJ databases">
        <title>Taxonomic study of unclassified bacteria belonging to the class Ktedonobacteria.</title>
        <authorList>
            <person name="Yabe S."/>
            <person name="Wang C.M."/>
            <person name="Zheng Y."/>
            <person name="Sakai Y."/>
            <person name="Cavaletti L."/>
            <person name="Monciardini P."/>
            <person name="Donadio S."/>
        </authorList>
    </citation>
    <scope>NUCLEOTIDE SEQUENCE</scope>
    <source>
        <strain evidence="1">ID150040</strain>
    </source>
</reference>
<keyword evidence="2" id="KW-1185">Reference proteome</keyword>
<protein>
    <recommendedName>
        <fullName evidence="3">Short-chain dehydrogenase</fullName>
    </recommendedName>
</protein>
<evidence type="ECO:0000313" key="1">
    <source>
        <dbReference type="EMBL" id="GHO96960.1"/>
    </source>
</evidence>
<comment type="caution">
    <text evidence="1">The sequence shown here is derived from an EMBL/GenBank/DDBJ whole genome shotgun (WGS) entry which is preliminary data.</text>
</comment>
<evidence type="ECO:0008006" key="3">
    <source>
        <dbReference type="Google" id="ProtNLM"/>
    </source>
</evidence>
<sequence length="118" mass="12517">MGELESPGIVDVFFDSYLSKRYTGFFGTIIKCLNAATAQPAERGVLPQLYAATASGVQGGQFFGPDGFMEISGNVTEVQAAPEAHDLAIARRLWNISEQLTGVAFLALDEASLGKTEG</sequence>
<proteinExistence type="predicted"/>
<accession>A0A8J3IU71</accession>
<dbReference type="Proteomes" id="UP000597444">
    <property type="component" value="Unassembled WGS sequence"/>
</dbReference>
<dbReference type="EMBL" id="BNJK01000001">
    <property type="protein sequence ID" value="GHO96960.1"/>
    <property type="molecule type" value="Genomic_DNA"/>
</dbReference>
<organism evidence="1 2">
    <name type="scientific">Reticulibacter mediterranei</name>
    <dbReference type="NCBI Taxonomy" id="2778369"/>
    <lineage>
        <taxon>Bacteria</taxon>
        <taxon>Bacillati</taxon>
        <taxon>Chloroflexota</taxon>
        <taxon>Ktedonobacteria</taxon>
        <taxon>Ktedonobacterales</taxon>
        <taxon>Reticulibacteraceae</taxon>
        <taxon>Reticulibacter</taxon>
    </lineage>
</organism>
<dbReference type="Gene3D" id="3.40.50.720">
    <property type="entry name" value="NAD(P)-binding Rossmann-like Domain"/>
    <property type="match status" value="1"/>
</dbReference>
<dbReference type="RefSeq" id="WP_220207547.1">
    <property type="nucleotide sequence ID" value="NZ_BNJK01000001.1"/>
</dbReference>